<name>A0ACB5UFN8_9FIRM</name>
<organism evidence="1 2">
    <name type="scientific">Vallitalea maricola</name>
    <dbReference type="NCBI Taxonomy" id="3074433"/>
    <lineage>
        <taxon>Bacteria</taxon>
        <taxon>Bacillati</taxon>
        <taxon>Bacillota</taxon>
        <taxon>Clostridia</taxon>
        <taxon>Lachnospirales</taxon>
        <taxon>Vallitaleaceae</taxon>
        <taxon>Vallitalea</taxon>
    </lineage>
</organism>
<sequence>MFMLDKKSIYQYEGINSIYHDADIVICGVPFDGTCSNRPGTRFGPDGVRTEIDGLETYSPYQDEDMIDYNYVDVGNIEIPIGSTSRTMGCIHENIKSLLTDNKKIITLGGEHLISYPIVKAFVEKYRNLHVVHLDAHADLRSDYLGEKLSHATVMRRIYETLNNGYIFQYGIRSGTKEEFQFARKYTKLQAFNLDGIEKVKSIVGNDPVYLSIDLDVLDPSIFPGTGTPEPGGVDFNELINGIISLKDVNIVGADIVELSPHYDLSGVSNIVAAKTLREVAIIMSKREEHLYE</sequence>
<comment type="caution">
    <text evidence="1">The sequence shown here is derived from an EMBL/GenBank/DDBJ whole genome shotgun (WGS) entry which is preliminary data.</text>
</comment>
<reference evidence="1" key="1">
    <citation type="submission" date="2023-09" db="EMBL/GenBank/DDBJ databases">
        <title>Vallitalea sediminicola and Vallitalea maricola sp. nov., anaerobic bacteria isolated from marine sediment.</title>
        <authorList>
            <person name="Hirano S."/>
            <person name="Maeda A."/>
            <person name="Terahara T."/>
            <person name="Mori K."/>
            <person name="Hamada M."/>
            <person name="Matsumoto R."/>
            <person name="Kobayashi T."/>
        </authorList>
    </citation>
    <scope>NUCLEOTIDE SEQUENCE</scope>
    <source>
        <strain evidence="1">AN17-2</strain>
    </source>
</reference>
<proteinExistence type="predicted"/>
<keyword evidence="2" id="KW-1185">Reference proteome</keyword>
<gene>
    <name evidence="1" type="primary">speB</name>
    <name evidence="1" type="ORF">AN2V17_09960</name>
</gene>
<accession>A0ACB5UFN8</accession>
<evidence type="ECO:0000313" key="2">
    <source>
        <dbReference type="Proteomes" id="UP001374599"/>
    </source>
</evidence>
<protein>
    <submittedName>
        <fullName evidence="1">Agmatinase</fullName>
    </submittedName>
</protein>
<dbReference type="EMBL" id="BTPU01000013">
    <property type="protein sequence ID" value="GMQ61767.1"/>
    <property type="molecule type" value="Genomic_DNA"/>
</dbReference>
<dbReference type="Proteomes" id="UP001374599">
    <property type="component" value="Unassembled WGS sequence"/>
</dbReference>
<evidence type="ECO:0000313" key="1">
    <source>
        <dbReference type="EMBL" id="GMQ61767.1"/>
    </source>
</evidence>